<keyword evidence="3" id="KW-1185">Reference proteome</keyword>
<dbReference type="EMBL" id="FWFQ01000002">
    <property type="protein sequence ID" value="SLN14153.1"/>
    <property type="molecule type" value="Genomic_DNA"/>
</dbReference>
<dbReference type="OrthoDB" id="7861544at2"/>
<evidence type="ECO:0000313" key="3">
    <source>
        <dbReference type="Proteomes" id="UP000193409"/>
    </source>
</evidence>
<dbReference type="RefSeq" id="WP_085866890.1">
    <property type="nucleotide sequence ID" value="NZ_FWFQ01000002.1"/>
</dbReference>
<dbReference type="Proteomes" id="UP000193409">
    <property type="component" value="Unassembled WGS sequence"/>
</dbReference>
<name>A0A1Y5RCE7_9RHOB</name>
<feature type="region of interest" description="Disordered" evidence="1">
    <location>
        <begin position="1"/>
        <end position="22"/>
    </location>
</feature>
<evidence type="ECO:0000256" key="1">
    <source>
        <dbReference type="SAM" id="MobiDB-lite"/>
    </source>
</evidence>
<accession>A0A1Y5RCE7</accession>
<dbReference type="AlphaFoldDB" id="A0A1Y5RCE7"/>
<gene>
    <name evidence="2" type="ORF">PSA7680_00296</name>
</gene>
<protein>
    <submittedName>
        <fullName evidence="2">Uncharacterized protein</fullName>
    </submittedName>
</protein>
<evidence type="ECO:0000313" key="2">
    <source>
        <dbReference type="EMBL" id="SLN14153.1"/>
    </source>
</evidence>
<reference evidence="2 3" key="1">
    <citation type="submission" date="2017-03" db="EMBL/GenBank/DDBJ databases">
        <authorList>
            <person name="Afonso C.L."/>
            <person name="Miller P.J."/>
            <person name="Scott M.A."/>
            <person name="Spackman E."/>
            <person name="Goraichik I."/>
            <person name="Dimitrov K.M."/>
            <person name="Suarez D.L."/>
            <person name="Swayne D.E."/>
        </authorList>
    </citation>
    <scope>NUCLEOTIDE SEQUENCE [LARGE SCALE GENOMIC DNA]</scope>
    <source>
        <strain evidence="2 3">CECT 7680</strain>
    </source>
</reference>
<sequence length="140" mass="15625">MTKCKHTAYTRPAKTNAASVGERGRSRWARHLRKKVFNSVPPMEFIIQEEAGVAAAVRRQRNSTSRFRRLEERPRWSTIQLRIEQVATVELLQARHLKATGKEISKAEAVAALMSEGLDRILAHADFGGTTAAADDAPMD</sequence>
<organism evidence="2 3">
    <name type="scientific">Pseudoruegeria aquimaris</name>
    <dbReference type="NCBI Taxonomy" id="393663"/>
    <lineage>
        <taxon>Bacteria</taxon>
        <taxon>Pseudomonadati</taxon>
        <taxon>Pseudomonadota</taxon>
        <taxon>Alphaproteobacteria</taxon>
        <taxon>Rhodobacterales</taxon>
        <taxon>Roseobacteraceae</taxon>
        <taxon>Pseudoruegeria</taxon>
    </lineage>
</organism>
<proteinExistence type="predicted"/>